<evidence type="ECO:0000256" key="7">
    <source>
        <dbReference type="SAM" id="Phobius"/>
    </source>
</evidence>
<gene>
    <name evidence="10" type="ORF">SAMN04488081_1470</name>
</gene>
<evidence type="ECO:0000313" key="11">
    <source>
        <dbReference type="Proteomes" id="UP000198647"/>
    </source>
</evidence>
<feature type="transmembrane region" description="Helical" evidence="7">
    <location>
        <begin position="12"/>
        <end position="32"/>
    </location>
</feature>
<proteinExistence type="predicted"/>
<dbReference type="InterPro" id="IPR027417">
    <property type="entry name" value="P-loop_NTPase"/>
</dbReference>
<dbReference type="PANTHER" id="PTHR43394:SF1">
    <property type="entry name" value="ATP-BINDING CASSETTE SUB-FAMILY B MEMBER 10, MITOCHONDRIAL"/>
    <property type="match status" value="1"/>
</dbReference>
<evidence type="ECO:0000256" key="3">
    <source>
        <dbReference type="ARBA" id="ARBA00022741"/>
    </source>
</evidence>
<dbReference type="Gene3D" id="1.20.1560.10">
    <property type="entry name" value="ABC transporter type 1, transmembrane domain"/>
    <property type="match status" value="1"/>
</dbReference>
<dbReference type="InterPro" id="IPR017871">
    <property type="entry name" value="ABC_transporter-like_CS"/>
</dbReference>
<dbReference type="Pfam" id="PF00005">
    <property type="entry name" value="ABC_tran"/>
    <property type="match status" value="1"/>
</dbReference>
<feature type="transmembrane region" description="Helical" evidence="7">
    <location>
        <begin position="278"/>
        <end position="296"/>
    </location>
</feature>
<dbReference type="Pfam" id="PF00664">
    <property type="entry name" value="ABC_membrane"/>
    <property type="match status" value="1"/>
</dbReference>
<evidence type="ECO:0000256" key="4">
    <source>
        <dbReference type="ARBA" id="ARBA00022840"/>
    </source>
</evidence>
<dbReference type="GO" id="GO:0005524">
    <property type="term" value="F:ATP binding"/>
    <property type="evidence" value="ECO:0007669"/>
    <property type="project" value="UniProtKB-KW"/>
</dbReference>
<dbReference type="PROSITE" id="PS50929">
    <property type="entry name" value="ABC_TM1F"/>
    <property type="match status" value="1"/>
</dbReference>
<evidence type="ECO:0000256" key="6">
    <source>
        <dbReference type="ARBA" id="ARBA00023136"/>
    </source>
</evidence>
<keyword evidence="6 7" id="KW-0472">Membrane</keyword>
<name>A0A1H3F166_9BACI</name>
<feature type="domain" description="ABC transporter" evidence="8">
    <location>
        <begin position="332"/>
        <end position="563"/>
    </location>
</feature>
<evidence type="ECO:0000256" key="2">
    <source>
        <dbReference type="ARBA" id="ARBA00022692"/>
    </source>
</evidence>
<dbReference type="SMART" id="SM00382">
    <property type="entry name" value="AAA"/>
    <property type="match status" value="1"/>
</dbReference>
<feature type="transmembrane region" description="Helical" evidence="7">
    <location>
        <begin position="157"/>
        <end position="178"/>
    </location>
</feature>
<dbReference type="InterPro" id="IPR036640">
    <property type="entry name" value="ABC1_TM_sf"/>
</dbReference>
<dbReference type="PANTHER" id="PTHR43394">
    <property type="entry name" value="ATP-DEPENDENT PERMEASE MDL1, MITOCHONDRIAL"/>
    <property type="match status" value="1"/>
</dbReference>
<evidence type="ECO:0000259" key="9">
    <source>
        <dbReference type="PROSITE" id="PS50929"/>
    </source>
</evidence>
<dbReference type="PROSITE" id="PS50893">
    <property type="entry name" value="ABC_TRANSPORTER_2"/>
    <property type="match status" value="1"/>
</dbReference>
<dbReference type="InterPro" id="IPR011527">
    <property type="entry name" value="ABC1_TM_dom"/>
</dbReference>
<keyword evidence="11" id="KW-1185">Reference proteome</keyword>
<dbReference type="RefSeq" id="WP_093106758.1">
    <property type="nucleotide sequence ID" value="NZ_FNOS01000003.1"/>
</dbReference>
<dbReference type="InterPro" id="IPR003593">
    <property type="entry name" value="AAA+_ATPase"/>
</dbReference>
<dbReference type="InterPro" id="IPR003439">
    <property type="entry name" value="ABC_transporter-like_ATP-bd"/>
</dbReference>
<reference evidence="10 11" key="1">
    <citation type="submission" date="2016-10" db="EMBL/GenBank/DDBJ databases">
        <authorList>
            <person name="Varghese N."/>
            <person name="Submissions S."/>
        </authorList>
    </citation>
    <scope>NUCLEOTIDE SEQUENCE [LARGE SCALE GENOMIC DNA]</scope>
    <source>
        <strain evidence="10 11">DSM 20748</strain>
    </source>
</reference>
<dbReference type="Gene3D" id="3.40.50.300">
    <property type="entry name" value="P-loop containing nucleotide triphosphate hydrolases"/>
    <property type="match status" value="1"/>
</dbReference>
<dbReference type="InterPro" id="IPR039421">
    <property type="entry name" value="Type_1_exporter"/>
</dbReference>
<keyword evidence="2 7" id="KW-0812">Transmembrane</keyword>
<feature type="transmembrane region" description="Helical" evidence="7">
    <location>
        <begin position="133"/>
        <end position="151"/>
    </location>
</feature>
<protein>
    <submittedName>
        <fullName evidence="10">ATP-binding cassette, subfamily B</fullName>
    </submittedName>
</protein>
<sequence>MRLLLQYVSVYKRAALIAIALMFVELTVELFQPLIMGKIIDEGILQEDYRTVLVWGTVLIVLSLLAFSAGIINSFFAGKASQGTGYDLRRDIFNKVQKFTGKNFDRYSTPDLVTRITTDVVQIQNFLFLFTRIGLRAPLFIIFSLVMAFTVHRGMALILLFAAPVLVVFMVIISLKGVKLFRFVQNKLDGVNRIIRENLTAIRLIKGFNRTSYEESRFHDINTSLRHTNKQALWLMEFAMPALMLMMNIVILIVLWFGGEAILAGTAEPGELVAIVNYATRMLVNFSMFTFLIMVFSRSQASSGRIARVLSEGTPAYLEETANFKTELEGNIDFRNVSVRRAGDPVLHNISFHIDAGEIIGILGETGSGKSTLLQLIPRLLEKEEGTILFENEEVENIDIHHLRHRVSMVPQEAHLFSGTIGENIRFGKPEAAEEEIEKAARKARIDEFIKTLPDEYDTKIGQKGVNFSGGQKQRLSIARALVRNPAILILDDSTSALDANTEEELLDTLQSEKRTVLMTAQKISSLKRADRIFVMQEGRLIGEGSHERLLKDNDYYRSVYESQREEGS</sequence>
<feature type="transmembrane region" description="Helical" evidence="7">
    <location>
        <begin position="52"/>
        <end position="76"/>
    </location>
</feature>
<keyword evidence="3" id="KW-0547">Nucleotide-binding</keyword>
<dbReference type="PROSITE" id="PS00211">
    <property type="entry name" value="ABC_TRANSPORTER_1"/>
    <property type="match status" value="1"/>
</dbReference>
<evidence type="ECO:0000313" key="10">
    <source>
        <dbReference type="EMBL" id="SDX84766.1"/>
    </source>
</evidence>
<keyword evidence="4 10" id="KW-0067">ATP-binding</keyword>
<evidence type="ECO:0000256" key="1">
    <source>
        <dbReference type="ARBA" id="ARBA00004651"/>
    </source>
</evidence>
<feature type="domain" description="ABC transmembrane type-1" evidence="9">
    <location>
        <begin position="16"/>
        <end position="298"/>
    </location>
</feature>
<comment type="caution">
    <text evidence="10">The sequence shown here is derived from an EMBL/GenBank/DDBJ whole genome shotgun (WGS) entry which is preliminary data.</text>
</comment>
<feature type="transmembrane region" description="Helical" evidence="7">
    <location>
        <begin position="232"/>
        <end position="258"/>
    </location>
</feature>
<dbReference type="Proteomes" id="UP000198647">
    <property type="component" value="Unassembled WGS sequence"/>
</dbReference>
<dbReference type="CDD" id="cd18548">
    <property type="entry name" value="ABC_6TM_Tm287_like"/>
    <property type="match status" value="1"/>
</dbReference>
<dbReference type="SUPFAM" id="SSF90123">
    <property type="entry name" value="ABC transporter transmembrane region"/>
    <property type="match status" value="1"/>
</dbReference>
<dbReference type="SUPFAM" id="SSF52540">
    <property type="entry name" value="P-loop containing nucleoside triphosphate hydrolases"/>
    <property type="match status" value="1"/>
</dbReference>
<organism evidence="10 11">
    <name type="scientific">Salimicrobium album</name>
    <dbReference type="NCBI Taxonomy" id="50717"/>
    <lineage>
        <taxon>Bacteria</taxon>
        <taxon>Bacillati</taxon>
        <taxon>Bacillota</taxon>
        <taxon>Bacilli</taxon>
        <taxon>Bacillales</taxon>
        <taxon>Bacillaceae</taxon>
        <taxon>Salimicrobium</taxon>
    </lineage>
</organism>
<comment type="subcellular location">
    <subcellularLocation>
        <location evidence="1">Cell membrane</location>
        <topology evidence="1">Multi-pass membrane protein</topology>
    </subcellularLocation>
</comment>
<evidence type="ECO:0000259" key="8">
    <source>
        <dbReference type="PROSITE" id="PS50893"/>
    </source>
</evidence>
<dbReference type="EMBL" id="FNOS01000003">
    <property type="protein sequence ID" value="SDX84766.1"/>
    <property type="molecule type" value="Genomic_DNA"/>
</dbReference>
<keyword evidence="5 7" id="KW-1133">Transmembrane helix</keyword>
<accession>A0A1H3F166</accession>
<evidence type="ECO:0000256" key="5">
    <source>
        <dbReference type="ARBA" id="ARBA00022989"/>
    </source>
</evidence>